<accession>V2W2W2</accession>
<dbReference type="PATRIC" id="fig|1120928.5.peg.2802"/>
<evidence type="ECO:0000256" key="1">
    <source>
        <dbReference type="SAM" id="Phobius"/>
    </source>
</evidence>
<evidence type="ECO:0000313" key="3">
    <source>
        <dbReference type="Proteomes" id="UP000017404"/>
    </source>
</evidence>
<keyword evidence="1" id="KW-0472">Membrane</keyword>
<keyword evidence="1" id="KW-1133">Transmembrane helix</keyword>
<organism evidence="2 3">
    <name type="scientific">Acinetobacter tjernbergiae DSM 14971 = CIP 107465</name>
    <dbReference type="NCBI Taxonomy" id="1120928"/>
    <lineage>
        <taxon>Bacteria</taxon>
        <taxon>Pseudomonadati</taxon>
        <taxon>Pseudomonadota</taxon>
        <taxon>Gammaproteobacteria</taxon>
        <taxon>Moraxellales</taxon>
        <taxon>Moraxellaceae</taxon>
        <taxon>Acinetobacter</taxon>
    </lineage>
</organism>
<reference evidence="2 3" key="1">
    <citation type="submission" date="2013-10" db="EMBL/GenBank/DDBJ databases">
        <title>The Genome Sequence of Acinetobacter tjernbergiae CIP107465.</title>
        <authorList>
            <consortium name="The Broad Institute Genomics Platform"/>
            <consortium name="The Broad Institute Genome Sequencing Center for Infectious Disease"/>
            <person name="Cerqueira G."/>
            <person name="Feldgarden M."/>
            <person name="Courvalin P."/>
            <person name="Grillot-Courvalin C."/>
            <person name="Clermont D."/>
            <person name="Rocha E."/>
            <person name="Yoon E.-J."/>
            <person name="Nemec A."/>
            <person name="Young S.K."/>
            <person name="Zeng Q."/>
            <person name="Gargeya S."/>
            <person name="Fitzgerald M."/>
            <person name="Abouelleil A."/>
            <person name="Alvarado L."/>
            <person name="Berlin A.M."/>
            <person name="Chapman S.B."/>
            <person name="Gainer-Dewar J."/>
            <person name="Goldberg J."/>
            <person name="Gnerre S."/>
            <person name="Griggs A."/>
            <person name="Gujja S."/>
            <person name="Hansen M."/>
            <person name="Howarth C."/>
            <person name="Imamovic A."/>
            <person name="Ireland A."/>
            <person name="Larimer J."/>
            <person name="McCowan C."/>
            <person name="Murphy C."/>
            <person name="Pearson M."/>
            <person name="Poon T.W."/>
            <person name="Priest M."/>
            <person name="Roberts A."/>
            <person name="Saif S."/>
            <person name="Shea T."/>
            <person name="Sykes S."/>
            <person name="Wortman J."/>
            <person name="Nusbaum C."/>
            <person name="Birren B."/>
        </authorList>
    </citation>
    <scope>NUCLEOTIDE SEQUENCE [LARGE SCALE GENOMIC DNA]</scope>
    <source>
        <strain evidence="2 3">CIP 107465</strain>
    </source>
</reference>
<proteinExistence type="predicted"/>
<dbReference type="OrthoDB" id="6713266at2"/>
<gene>
    <name evidence="2" type="ORF">F990_02772</name>
</gene>
<protein>
    <submittedName>
        <fullName evidence="2">Uncharacterized protein</fullName>
    </submittedName>
</protein>
<feature type="transmembrane region" description="Helical" evidence="1">
    <location>
        <begin position="34"/>
        <end position="56"/>
    </location>
</feature>
<name>V2W2W2_9GAMM</name>
<keyword evidence="1" id="KW-0812">Transmembrane</keyword>
<dbReference type="AlphaFoldDB" id="V2W2W2"/>
<comment type="caution">
    <text evidence="2">The sequence shown here is derived from an EMBL/GenBank/DDBJ whole genome shotgun (WGS) entry which is preliminary data.</text>
</comment>
<dbReference type="eggNOG" id="ENOG5031RUF">
    <property type="taxonomic scope" value="Bacteria"/>
</dbReference>
<dbReference type="EMBL" id="AYEV01000032">
    <property type="protein sequence ID" value="ESK54314.1"/>
    <property type="molecule type" value="Genomic_DNA"/>
</dbReference>
<feature type="transmembrane region" description="Helical" evidence="1">
    <location>
        <begin position="9"/>
        <end position="28"/>
    </location>
</feature>
<dbReference type="Proteomes" id="UP000017404">
    <property type="component" value="Unassembled WGS sequence"/>
</dbReference>
<keyword evidence="3" id="KW-1185">Reference proteome</keyword>
<dbReference type="RefSeq" id="WP_018678231.1">
    <property type="nucleotide sequence ID" value="NZ_AYEV01000032.1"/>
</dbReference>
<sequence>MLGKFATRFVGVLFSVLILTAIVIHFFFSNKLTTDLWIIVMPVILGIPILISVVMAKDDELSIH</sequence>
<evidence type="ECO:0000313" key="2">
    <source>
        <dbReference type="EMBL" id="ESK54314.1"/>
    </source>
</evidence>